<evidence type="ECO:0000256" key="5">
    <source>
        <dbReference type="SAM" id="Phobius"/>
    </source>
</evidence>
<keyword evidence="3" id="KW-0202">Cytokine</keyword>
<comment type="subcellular location">
    <subcellularLocation>
        <location evidence="1">Membrane</location>
    </subcellularLocation>
</comment>
<organism evidence="7 8">
    <name type="scientific">Elysia chlorotica</name>
    <name type="common">Eastern emerald elysia</name>
    <name type="synonym">Sea slug</name>
    <dbReference type="NCBI Taxonomy" id="188477"/>
    <lineage>
        <taxon>Eukaryota</taxon>
        <taxon>Metazoa</taxon>
        <taxon>Spiralia</taxon>
        <taxon>Lophotrochozoa</taxon>
        <taxon>Mollusca</taxon>
        <taxon>Gastropoda</taxon>
        <taxon>Heterobranchia</taxon>
        <taxon>Euthyneura</taxon>
        <taxon>Panpulmonata</taxon>
        <taxon>Sacoglossa</taxon>
        <taxon>Placobranchoidea</taxon>
        <taxon>Plakobranchidae</taxon>
        <taxon>Elysia</taxon>
    </lineage>
</organism>
<keyword evidence="5" id="KW-0812">Transmembrane</keyword>
<keyword evidence="8" id="KW-1185">Reference proteome</keyword>
<dbReference type="Pfam" id="PF00229">
    <property type="entry name" value="TNF"/>
    <property type="match status" value="1"/>
</dbReference>
<dbReference type="EMBL" id="RQTK01000157">
    <property type="protein sequence ID" value="RUS85889.1"/>
    <property type="molecule type" value="Genomic_DNA"/>
</dbReference>
<dbReference type="GO" id="GO:0005125">
    <property type="term" value="F:cytokine activity"/>
    <property type="evidence" value="ECO:0007669"/>
    <property type="project" value="UniProtKB-KW"/>
</dbReference>
<evidence type="ECO:0000313" key="8">
    <source>
        <dbReference type="Proteomes" id="UP000271974"/>
    </source>
</evidence>
<sequence>MKMSTPQSLDGDDLAHYELMFDEKSLGSQQKRGFPSSRNWLSLVAAAMGCVALLLVLALVTSVTVLIWDPNSRLHQVFASESQSEDDETKAFACVPCLRLLKDPAAGVASDPLVRQLQIQGGEDGREDCCAYTSHQITVLFESMMRLNDLDPLPLASYEAGDFKFSPVSAHKRLYPKEMSDDFGVPKFPALSQVCELKEDDSAYGLEHHRGVNISSSGLRILHGGLYYIYASLQFWPQSKHPCADFRYQTFVAYVEKIPWRRSGAETILKVLHSCCDQCSNSQETRFTGGMFVLQPGDQIQVKVSGYDLVHFEPQTSFVGLAMLGSPQPESETNED</sequence>
<evidence type="ECO:0000256" key="3">
    <source>
        <dbReference type="ARBA" id="ARBA00022514"/>
    </source>
</evidence>
<feature type="domain" description="THD" evidence="6">
    <location>
        <begin position="168"/>
        <end position="324"/>
    </location>
</feature>
<dbReference type="AlphaFoldDB" id="A0A3S1A979"/>
<evidence type="ECO:0000256" key="2">
    <source>
        <dbReference type="ARBA" id="ARBA00008670"/>
    </source>
</evidence>
<dbReference type="OrthoDB" id="6074301at2759"/>
<comment type="caution">
    <text evidence="7">The sequence shown here is derived from an EMBL/GenBank/DDBJ whole genome shotgun (WGS) entry which is preliminary data.</text>
</comment>
<protein>
    <recommendedName>
        <fullName evidence="6">THD domain-containing protein</fullName>
    </recommendedName>
</protein>
<dbReference type="PROSITE" id="PS50049">
    <property type="entry name" value="THD_2"/>
    <property type="match status" value="1"/>
</dbReference>
<dbReference type="Gene3D" id="2.60.120.40">
    <property type="match status" value="1"/>
</dbReference>
<dbReference type="GO" id="GO:0006955">
    <property type="term" value="P:immune response"/>
    <property type="evidence" value="ECO:0007669"/>
    <property type="project" value="InterPro"/>
</dbReference>
<dbReference type="GO" id="GO:0005615">
    <property type="term" value="C:extracellular space"/>
    <property type="evidence" value="ECO:0007669"/>
    <property type="project" value="UniProtKB-KW"/>
</dbReference>
<gene>
    <name evidence="7" type="ORF">EGW08_006373</name>
</gene>
<evidence type="ECO:0000313" key="7">
    <source>
        <dbReference type="EMBL" id="RUS85889.1"/>
    </source>
</evidence>
<proteinExistence type="inferred from homology"/>
<dbReference type="GO" id="GO:0016020">
    <property type="term" value="C:membrane"/>
    <property type="evidence" value="ECO:0007669"/>
    <property type="project" value="UniProtKB-SubCell"/>
</dbReference>
<name>A0A3S1A979_ELYCH</name>
<dbReference type="InterPro" id="IPR008983">
    <property type="entry name" value="Tumour_necrosis_fac-like_dom"/>
</dbReference>
<feature type="transmembrane region" description="Helical" evidence="5">
    <location>
        <begin position="40"/>
        <end position="68"/>
    </location>
</feature>
<evidence type="ECO:0000256" key="1">
    <source>
        <dbReference type="ARBA" id="ARBA00004370"/>
    </source>
</evidence>
<keyword evidence="4 5" id="KW-0472">Membrane</keyword>
<dbReference type="InterPro" id="IPR006052">
    <property type="entry name" value="TNF_dom"/>
</dbReference>
<dbReference type="Proteomes" id="UP000271974">
    <property type="component" value="Unassembled WGS sequence"/>
</dbReference>
<dbReference type="SUPFAM" id="SSF49842">
    <property type="entry name" value="TNF-like"/>
    <property type="match status" value="1"/>
</dbReference>
<dbReference type="GO" id="GO:0005164">
    <property type="term" value="F:tumor necrosis factor receptor binding"/>
    <property type="evidence" value="ECO:0007669"/>
    <property type="project" value="InterPro"/>
</dbReference>
<keyword evidence="5" id="KW-1133">Transmembrane helix</keyword>
<dbReference type="PANTHER" id="PTHR11471">
    <property type="entry name" value="TUMOR NECROSIS FACTOR FAMILY MEMBER"/>
    <property type="match status" value="1"/>
</dbReference>
<dbReference type="PANTHER" id="PTHR11471:SF13">
    <property type="entry name" value="TNF FAMILY PROFILE DOMAIN-CONTAINING PROTEIN"/>
    <property type="match status" value="1"/>
</dbReference>
<evidence type="ECO:0000256" key="4">
    <source>
        <dbReference type="ARBA" id="ARBA00023136"/>
    </source>
</evidence>
<evidence type="ECO:0000259" key="6">
    <source>
        <dbReference type="PROSITE" id="PS50049"/>
    </source>
</evidence>
<accession>A0A3S1A979</accession>
<comment type="similarity">
    <text evidence="2">Belongs to the tumor necrosis factor family.</text>
</comment>
<reference evidence="7 8" key="1">
    <citation type="submission" date="2019-01" db="EMBL/GenBank/DDBJ databases">
        <title>A draft genome assembly of the solar-powered sea slug Elysia chlorotica.</title>
        <authorList>
            <person name="Cai H."/>
            <person name="Li Q."/>
            <person name="Fang X."/>
            <person name="Li J."/>
            <person name="Curtis N.E."/>
            <person name="Altenburger A."/>
            <person name="Shibata T."/>
            <person name="Feng M."/>
            <person name="Maeda T."/>
            <person name="Schwartz J.A."/>
            <person name="Shigenobu S."/>
            <person name="Lundholm N."/>
            <person name="Nishiyama T."/>
            <person name="Yang H."/>
            <person name="Hasebe M."/>
            <person name="Li S."/>
            <person name="Pierce S.K."/>
            <person name="Wang J."/>
        </authorList>
    </citation>
    <scope>NUCLEOTIDE SEQUENCE [LARGE SCALE GENOMIC DNA]</scope>
    <source>
        <strain evidence="7">EC2010</strain>
        <tissue evidence="7">Whole organism of an adult</tissue>
    </source>
</reference>